<dbReference type="InterPro" id="IPR013717">
    <property type="entry name" value="PIG-P"/>
</dbReference>
<dbReference type="GO" id="GO:0006506">
    <property type="term" value="P:GPI anchor biosynthetic process"/>
    <property type="evidence" value="ECO:0007669"/>
    <property type="project" value="TreeGrafter"/>
</dbReference>
<evidence type="ECO:0000313" key="10">
    <source>
        <dbReference type="WBParaSite" id="DME_0001034401-mRNA-1"/>
    </source>
</evidence>
<dbReference type="EMBL" id="UYYG01001264">
    <property type="protein sequence ID" value="VDN60901.1"/>
    <property type="molecule type" value="Genomic_DNA"/>
</dbReference>
<dbReference type="GO" id="GO:0005783">
    <property type="term" value="C:endoplasmic reticulum"/>
    <property type="evidence" value="ECO:0007669"/>
    <property type="project" value="TreeGrafter"/>
</dbReference>
<comment type="subcellular location">
    <subcellularLocation>
        <location evidence="1">Membrane</location>
        <topology evidence="1">Multi-pass membrane protein</topology>
    </subcellularLocation>
</comment>
<evidence type="ECO:0000256" key="3">
    <source>
        <dbReference type="ARBA" id="ARBA00022989"/>
    </source>
</evidence>
<feature type="domain" description="PIG-P" evidence="6">
    <location>
        <begin position="31"/>
        <end position="97"/>
    </location>
</feature>
<name>A0A0N4UQP6_DRAME</name>
<keyword evidence="2 5" id="KW-0812">Transmembrane</keyword>
<dbReference type="InterPro" id="IPR052263">
    <property type="entry name" value="GPI_Anchor_Biosynth"/>
</dbReference>
<keyword evidence="3 5" id="KW-1133">Transmembrane helix</keyword>
<sequence>MIVDDRVDEFELLPCATPNPHPARAIYGFVFSFAFFLTSSIFLFIYLIWAIIPTPWLESIEITYVPAKYWAISIPLLFPIIVTAYVTTVFALNLIRFHGVFENIASLSHRSICIQLRKTFIKEDQNANNIPKLGNNK</sequence>
<feature type="transmembrane region" description="Helical" evidence="5">
    <location>
        <begin position="26"/>
        <end position="49"/>
    </location>
</feature>
<evidence type="ECO:0000256" key="2">
    <source>
        <dbReference type="ARBA" id="ARBA00022692"/>
    </source>
</evidence>
<dbReference type="PANTHER" id="PTHR46346">
    <property type="entry name" value="PHOSPHATIDYLINOSITOL N-ACETYLGLUCOSAMINYLTRANSFERASE SUBUNIT P"/>
    <property type="match status" value="1"/>
</dbReference>
<dbReference type="GO" id="GO:0016020">
    <property type="term" value="C:membrane"/>
    <property type="evidence" value="ECO:0007669"/>
    <property type="project" value="UniProtKB-SubCell"/>
</dbReference>
<protein>
    <submittedName>
        <fullName evidence="10">PIG-P domain-containing protein</fullName>
    </submittedName>
</protein>
<dbReference type="Proteomes" id="UP000274756">
    <property type="component" value="Unassembled WGS sequence"/>
</dbReference>
<feature type="transmembrane region" description="Helical" evidence="5">
    <location>
        <begin position="69"/>
        <end position="95"/>
    </location>
</feature>
<evidence type="ECO:0000313" key="9">
    <source>
        <dbReference type="Proteomes" id="UP000274756"/>
    </source>
</evidence>
<evidence type="ECO:0000259" key="6">
    <source>
        <dbReference type="Pfam" id="PF08510"/>
    </source>
</evidence>
<dbReference type="STRING" id="318479.A0A0N4UQP6"/>
<accession>A0A0N4UQP6</accession>
<gene>
    <name evidence="7" type="ORF">DME_LOCUS10874</name>
</gene>
<reference evidence="10" key="1">
    <citation type="submission" date="2017-02" db="UniProtKB">
        <authorList>
            <consortium name="WormBaseParasite"/>
        </authorList>
    </citation>
    <scope>IDENTIFICATION</scope>
</reference>
<evidence type="ECO:0000256" key="5">
    <source>
        <dbReference type="SAM" id="Phobius"/>
    </source>
</evidence>
<evidence type="ECO:0000256" key="1">
    <source>
        <dbReference type="ARBA" id="ARBA00004141"/>
    </source>
</evidence>
<keyword evidence="9" id="KW-1185">Reference proteome</keyword>
<dbReference type="WBParaSite" id="DME_0001034401-mRNA-1">
    <property type="protein sequence ID" value="DME_0001034401-mRNA-1"/>
    <property type="gene ID" value="DME_0001034401"/>
</dbReference>
<reference evidence="7 9" key="2">
    <citation type="submission" date="2018-11" db="EMBL/GenBank/DDBJ databases">
        <authorList>
            <consortium name="Pathogen Informatics"/>
        </authorList>
    </citation>
    <scope>NUCLEOTIDE SEQUENCE [LARGE SCALE GENOMIC DNA]</scope>
</reference>
<dbReference type="Proteomes" id="UP000038040">
    <property type="component" value="Unplaced"/>
</dbReference>
<evidence type="ECO:0000256" key="4">
    <source>
        <dbReference type="ARBA" id="ARBA00023136"/>
    </source>
</evidence>
<evidence type="ECO:0000313" key="8">
    <source>
        <dbReference type="Proteomes" id="UP000038040"/>
    </source>
</evidence>
<keyword evidence="4 5" id="KW-0472">Membrane</keyword>
<dbReference type="PANTHER" id="PTHR46346:SF1">
    <property type="entry name" value="PHOSPHATIDYLINOSITOL N-ACETYLGLUCOSAMINYLTRANSFERASE SUBUNIT P"/>
    <property type="match status" value="1"/>
</dbReference>
<dbReference type="AlphaFoldDB" id="A0A0N4UQP6"/>
<proteinExistence type="predicted"/>
<dbReference type="OrthoDB" id="690928at2759"/>
<organism evidence="8 10">
    <name type="scientific">Dracunculus medinensis</name>
    <name type="common">Guinea worm</name>
    <dbReference type="NCBI Taxonomy" id="318479"/>
    <lineage>
        <taxon>Eukaryota</taxon>
        <taxon>Metazoa</taxon>
        <taxon>Ecdysozoa</taxon>
        <taxon>Nematoda</taxon>
        <taxon>Chromadorea</taxon>
        <taxon>Rhabditida</taxon>
        <taxon>Spirurina</taxon>
        <taxon>Dracunculoidea</taxon>
        <taxon>Dracunculidae</taxon>
        <taxon>Dracunculus</taxon>
    </lineage>
</organism>
<dbReference type="Pfam" id="PF08510">
    <property type="entry name" value="PIG-P"/>
    <property type="match status" value="1"/>
</dbReference>
<evidence type="ECO:0000313" key="7">
    <source>
        <dbReference type="EMBL" id="VDN60901.1"/>
    </source>
</evidence>